<reference evidence="2 3" key="1">
    <citation type="submission" date="2019-03" db="EMBL/GenBank/DDBJ databases">
        <authorList>
            <person name="Kim M.K.M."/>
        </authorList>
    </citation>
    <scope>NUCLEOTIDE SEQUENCE [LARGE SCALE GENOMIC DNA]</scope>
    <source>
        <strain evidence="2 3">18JY21-1</strain>
    </source>
</reference>
<evidence type="ECO:0000313" key="3">
    <source>
        <dbReference type="Proteomes" id="UP000295418"/>
    </source>
</evidence>
<gene>
    <name evidence="2" type="ORF">E0485_00935</name>
</gene>
<sequence>MFRQIIYIITLVCTLLSFTPTIYAADQPLYAKWGKIAMNETKNKYHAAIVDYLHMGRTQINENITEEKFKLWLRKANQQEFGVYITIRFDTHTEQILFIHFEETAH</sequence>
<dbReference type="AlphaFoldDB" id="A0A4R4ELX5"/>
<accession>A0A4R4ELX5</accession>
<dbReference type="InterPro" id="IPR024987">
    <property type="entry name" value="DUF3889"/>
</dbReference>
<dbReference type="Gene3D" id="3.10.450.390">
    <property type="entry name" value="Protein of unknown function DUF3889"/>
    <property type="match status" value="1"/>
</dbReference>
<evidence type="ECO:0000313" key="2">
    <source>
        <dbReference type="EMBL" id="TCZ81284.1"/>
    </source>
</evidence>
<feature type="chain" id="PRO_5020217194" evidence="1">
    <location>
        <begin position="25"/>
        <end position="106"/>
    </location>
</feature>
<protein>
    <submittedName>
        <fullName evidence="2">DUF3889 domain-containing protein</fullName>
    </submittedName>
</protein>
<dbReference type="OrthoDB" id="2377048at2"/>
<name>A0A4R4ELX5_9BACL</name>
<keyword evidence="3" id="KW-1185">Reference proteome</keyword>
<feature type="signal peptide" evidence="1">
    <location>
        <begin position="1"/>
        <end position="24"/>
    </location>
</feature>
<proteinExistence type="predicted"/>
<comment type="caution">
    <text evidence="2">The sequence shown here is derived from an EMBL/GenBank/DDBJ whole genome shotgun (WGS) entry which is preliminary data.</text>
</comment>
<dbReference type="EMBL" id="SKFG01000001">
    <property type="protein sequence ID" value="TCZ81284.1"/>
    <property type="molecule type" value="Genomic_DNA"/>
</dbReference>
<dbReference type="Pfam" id="PF13028">
    <property type="entry name" value="DUF3889"/>
    <property type="match status" value="1"/>
</dbReference>
<keyword evidence="1" id="KW-0732">Signal</keyword>
<organism evidence="2 3">
    <name type="scientific">Paenibacillus albiflavus</name>
    <dbReference type="NCBI Taxonomy" id="2545760"/>
    <lineage>
        <taxon>Bacteria</taxon>
        <taxon>Bacillati</taxon>
        <taxon>Bacillota</taxon>
        <taxon>Bacilli</taxon>
        <taxon>Bacillales</taxon>
        <taxon>Paenibacillaceae</taxon>
        <taxon>Paenibacillus</taxon>
    </lineage>
</organism>
<evidence type="ECO:0000256" key="1">
    <source>
        <dbReference type="SAM" id="SignalP"/>
    </source>
</evidence>
<dbReference type="Proteomes" id="UP000295418">
    <property type="component" value="Unassembled WGS sequence"/>
</dbReference>